<protein>
    <submittedName>
        <fullName evidence="3">Uncharacterized protein</fullName>
    </submittedName>
</protein>
<evidence type="ECO:0000313" key="4">
    <source>
        <dbReference type="Proteomes" id="UP001212997"/>
    </source>
</evidence>
<evidence type="ECO:0000256" key="2">
    <source>
        <dbReference type="SAM" id="Phobius"/>
    </source>
</evidence>
<sequence length="267" mass="28862">MDLASLTGSRPGVTLHARFKRGPTPLPLPATSLSGPRPTSLWDPFEPLVPTDPVIIYTDSNGITRTLTGVIISDETSVSSPGSRPPVPAIIGGVVGLVVLVILSALGGFFCVRRARRKKAAENAAEESINMYQARPFHLFRPDHRHSLNSSEDPLANDLVNPGGNESVLDIGINDASALATVHPVENESLFRPQSGDHVANELPAKIRAILGEPRPREERAEFVSGRPQTNAVPDDGRRIMMHHEDSGFRFGSHGRVEEIPPEYSAL</sequence>
<keyword evidence="2" id="KW-1133">Transmembrane helix</keyword>
<comment type="caution">
    <text evidence="3">The sequence shown here is derived from an EMBL/GenBank/DDBJ whole genome shotgun (WGS) entry which is preliminary data.</text>
</comment>
<dbReference type="EMBL" id="JANAWD010000245">
    <property type="protein sequence ID" value="KAJ3483024.1"/>
    <property type="molecule type" value="Genomic_DNA"/>
</dbReference>
<dbReference type="Proteomes" id="UP001212997">
    <property type="component" value="Unassembled WGS sequence"/>
</dbReference>
<proteinExistence type="predicted"/>
<keyword evidence="2" id="KW-0472">Membrane</keyword>
<evidence type="ECO:0000256" key="1">
    <source>
        <dbReference type="SAM" id="MobiDB-lite"/>
    </source>
</evidence>
<accession>A0AAD5YCT7</accession>
<keyword evidence="4" id="KW-1185">Reference proteome</keyword>
<evidence type="ECO:0000313" key="3">
    <source>
        <dbReference type="EMBL" id="KAJ3483024.1"/>
    </source>
</evidence>
<organism evidence="3 4">
    <name type="scientific">Meripilus lineatus</name>
    <dbReference type="NCBI Taxonomy" id="2056292"/>
    <lineage>
        <taxon>Eukaryota</taxon>
        <taxon>Fungi</taxon>
        <taxon>Dikarya</taxon>
        <taxon>Basidiomycota</taxon>
        <taxon>Agaricomycotina</taxon>
        <taxon>Agaricomycetes</taxon>
        <taxon>Polyporales</taxon>
        <taxon>Meripilaceae</taxon>
        <taxon>Meripilus</taxon>
    </lineage>
</organism>
<feature type="region of interest" description="Disordered" evidence="1">
    <location>
        <begin position="214"/>
        <end position="235"/>
    </location>
</feature>
<gene>
    <name evidence="3" type="ORF">NLI96_g6590</name>
</gene>
<reference evidence="3" key="1">
    <citation type="submission" date="2022-07" db="EMBL/GenBank/DDBJ databases">
        <title>Genome Sequence of Physisporinus lineatus.</title>
        <authorList>
            <person name="Buettner E."/>
        </authorList>
    </citation>
    <scope>NUCLEOTIDE SEQUENCE</scope>
    <source>
        <strain evidence="3">VT162</strain>
    </source>
</reference>
<feature type="region of interest" description="Disordered" evidence="1">
    <location>
        <begin position="14"/>
        <end position="34"/>
    </location>
</feature>
<dbReference type="AlphaFoldDB" id="A0AAD5YCT7"/>
<name>A0AAD5YCT7_9APHY</name>
<keyword evidence="2" id="KW-0812">Transmembrane</keyword>
<feature type="transmembrane region" description="Helical" evidence="2">
    <location>
        <begin position="89"/>
        <end position="112"/>
    </location>
</feature>